<feature type="chain" id="PRO_5038347960" evidence="1">
    <location>
        <begin position="34"/>
        <end position="352"/>
    </location>
</feature>
<name>A0A5S4GE32_9ACTN</name>
<dbReference type="Proteomes" id="UP000305238">
    <property type="component" value="Unassembled WGS sequence"/>
</dbReference>
<dbReference type="AlphaFoldDB" id="A0A5S4GE32"/>
<dbReference type="OrthoDB" id="8877897at2"/>
<dbReference type="RefSeq" id="WP_138640227.1">
    <property type="nucleotide sequence ID" value="NZ_VCKZ01000308.1"/>
</dbReference>
<dbReference type="PROSITE" id="PS51318">
    <property type="entry name" value="TAT"/>
    <property type="match status" value="1"/>
</dbReference>
<proteinExistence type="predicted"/>
<dbReference type="EMBL" id="VCKZ01000308">
    <property type="protein sequence ID" value="TMR31258.1"/>
    <property type="molecule type" value="Genomic_DNA"/>
</dbReference>
<reference evidence="3 4" key="1">
    <citation type="submission" date="2019-05" db="EMBL/GenBank/DDBJ databases">
        <title>Draft genome sequence of Actinomadura geliboluensis A8036.</title>
        <authorList>
            <person name="Saricaoglu S."/>
            <person name="Isik K."/>
        </authorList>
    </citation>
    <scope>NUCLEOTIDE SEQUENCE [LARGE SCALE GENOMIC DNA]</scope>
    <source>
        <strain evidence="3 4">A8036</strain>
    </source>
</reference>
<keyword evidence="1" id="KW-0732">Signal</keyword>
<evidence type="ECO:0000259" key="2">
    <source>
        <dbReference type="Pfam" id="PF09084"/>
    </source>
</evidence>
<evidence type="ECO:0000313" key="3">
    <source>
        <dbReference type="EMBL" id="TMR31258.1"/>
    </source>
</evidence>
<keyword evidence="4" id="KW-1185">Reference proteome</keyword>
<dbReference type="SUPFAM" id="SSF53850">
    <property type="entry name" value="Periplasmic binding protein-like II"/>
    <property type="match status" value="1"/>
</dbReference>
<feature type="signal peptide" evidence="1">
    <location>
        <begin position="1"/>
        <end position="33"/>
    </location>
</feature>
<dbReference type="Pfam" id="PF09084">
    <property type="entry name" value="NMT1"/>
    <property type="match status" value="1"/>
</dbReference>
<dbReference type="InterPro" id="IPR015168">
    <property type="entry name" value="SsuA/THI5"/>
</dbReference>
<comment type="caution">
    <text evidence="3">The sequence shown here is derived from an EMBL/GenBank/DDBJ whole genome shotgun (WGS) entry which is preliminary data.</text>
</comment>
<dbReference type="Gene3D" id="3.40.190.10">
    <property type="entry name" value="Periplasmic binding protein-like II"/>
    <property type="match status" value="2"/>
</dbReference>
<evidence type="ECO:0000313" key="4">
    <source>
        <dbReference type="Proteomes" id="UP000305238"/>
    </source>
</evidence>
<sequence length="352" mass="37688">MSSIASPRPYPDPTRRRLLSALAVAAAAVPLTASCGRALGGGAERTGTLRYQGWTGQVILPELAADLGYLGEVKLEWIGNTISGPQDVQSAATGQVAFGGAFNGASVKLQESGAPLTSVIGYYGTDRKTYNGFFVLDGSPIRGPRDLIGKKVGMNTLGGHAQAVLDLYLRRNGVAPADVRKVEALAVPPVSLEQALRQGQIDVAALSGIFQDKALAAGGVRAVFSDYDFLGPFTAGSYVFRDDFIERNPDTVRAFTAGVARAIEWTRTAPRAEVIARQTRILTARGRNENADALKYWKSLGVAGRGGLMSDREFSVWSRWLKDVGQIREVGVPPRDLYTNEFNPYANGGVPR</sequence>
<feature type="domain" description="SsuA/THI5-like" evidence="2">
    <location>
        <begin position="87"/>
        <end position="271"/>
    </location>
</feature>
<protein>
    <submittedName>
        <fullName evidence="3">ABC transporter substrate-binding protein</fullName>
    </submittedName>
</protein>
<organism evidence="3 4">
    <name type="scientific">Actinomadura geliboluensis</name>
    <dbReference type="NCBI Taxonomy" id="882440"/>
    <lineage>
        <taxon>Bacteria</taxon>
        <taxon>Bacillati</taxon>
        <taxon>Actinomycetota</taxon>
        <taxon>Actinomycetes</taxon>
        <taxon>Streptosporangiales</taxon>
        <taxon>Thermomonosporaceae</taxon>
        <taxon>Actinomadura</taxon>
    </lineage>
</organism>
<evidence type="ECO:0000256" key="1">
    <source>
        <dbReference type="SAM" id="SignalP"/>
    </source>
</evidence>
<dbReference type="PANTHER" id="PTHR30024">
    <property type="entry name" value="ALIPHATIC SULFONATES-BINDING PROTEIN-RELATED"/>
    <property type="match status" value="1"/>
</dbReference>
<dbReference type="PANTHER" id="PTHR30024:SF42">
    <property type="entry name" value="ALIPHATIC SULFONATES-BINDING PROTEIN-RELATED"/>
    <property type="match status" value="1"/>
</dbReference>
<accession>A0A5S4GE32</accession>
<gene>
    <name evidence="3" type="ORF">ETD96_32015</name>
</gene>
<dbReference type="InterPro" id="IPR006311">
    <property type="entry name" value="TAT_signal"/>
</dbReference>